<organism evidence="1 2">
    <name type="scientific">Papaver somniferum</name>
    <name type="common">Opium poppy</name>
    <dbReference type="NCBI Taxonomy" id="3469"/>
    <lineage>
        <taxon>Eukaryota</taxon>
        <taxon>Viridiplantae</taxon>
        <taxon>Streptophyta</taxon>
        <taxon>Embryophyta</taxon>
        <taxon>Tracheophyta</taxon>
        <taxon>Spermatophyta</taxon>
        <taxon>Magnoliopsida</taxon>
        <taxon>Ranunculales</taxon>
        <taxon>Papaveraceae</taxon>
        <taxon>Papaveroideae</taxon>
        <taxon>Papaver</taxon>
    </lineage>
</organism>
<dbReference type="EMBL" id="CM010719">
    <property type="protein sequence ID" value="RZC60963.1"/>
    <property type="molecule type" value="Genomic_DNA"/>
</dbReference>
<protein>
    <submittedName>
        <fullName evidence="1">Uncharacterized protein</fullName>
    </submittedName>
</protein>
<accession>A0A4Y7JIR9</accession>
<gene>
    <name evidence="1" type="ORF">C5167_022713</name>
</gene>
<evidence type="ECO:0000313" key="1">
    <source>
        <dbReference type="EMBL" id="RZC60963.1"/>
    </source>
</evidence>
<dbReference type="Gramene" id="RZC60963">
    <property type="protein sequence ID" value="RZC60963"/>
    <property type="gene ID" value="C5167_022713"/>
</dbReference>
<keyword evidence="2" id="KW-1185">Reference proteome</keyword>
<name>A0A4Y7JIR9_PAPSO</name>
<evidence type="ECO:0000313" key="2">
    <source>
        <dbReference type="Proteomes" id="UP000316621"/>
    </source>
</evidence>
<sequence length="68" mass="7753">MEMVHHEKYEEEKKYIDQSKNVLHVQGVMAPELLGGKSNMVLKRHSYTDIYGASLIVACHCDECSAQE</sequence>
<dbReference type="AlphaFoldDB" id="A0A4Y7JIR9"/>
<proteinExistence type="predicted"/>
<reference evidence="1 2" key="1">
    <citation type="journal article" date="2018" name="Science">
        <title>The opium poppy genome and morphinan production.</title>
        <authorList>
            <person name="Guo L."/>
            <person name="Winzer T."/>
            <person name="Yang X."/>
            <person name="Li Y."/>
            <person name="Ning Z."/>
            <person name="He Z."/>
            <person name="Teodor R."/>
            <person name="Lu Y."/>
            <person name="Bowser T.A."/>
            <person name="Graham I.A."/>
            <person name="Ye K."/>
        </authorList>
    </citation>
    <scope>NUCLEOTIDE SEQUENCE [LARGE SCALE GENOMIC DNA]</scope>
    <source>
        <strain evidence="2">cv. HN1</strain>
        <tissue evidence="1">Leaves</tissue>
    </source>
</reference>
<dbReference type="Proteomes" id="UP000316621">
    <property type="component" value="Chromosome 5"/>
</dbReference>